<evidence type="ECO:0000256" key="1">
    <source>
        <dbReference type="SAM" id="MobiDB-lite"/>
    </source>
</evidence>
<proteinExistence type="predicted"/>
<evidence type="ECO:0000313" key="3">
    <source>
        <dbReference type="EMBL" id="CAH0369084.1"/>
    </source>
</evidence>
<feature type="region of interest" description="Disordered" evidence="1">
    <location>
        <begin position="298"/>
        <end position="320"/>
    </location>
</feature>
<reference evidence="2" key="1">
    <citation type="submission" date="2021-01" db="EMBL/GenBank/DDBJ databases">
        <authorList>
            <person name="Corre E."/>
            <person name="Pelletier E."/>
            <person name="Niang G."/>
            <person name="Scheremetjew M."/>
            <person name="Finn R."/>
            <person name="Kale V."/>
            <person name="Holt S."/>
            <person name="Cochrane G."/>
            <person name="Meng A."/>
            <person name="Brown T."/>
            <person name="Cohen L."/>
        </authorList>
    </citation>
    <scope>NUCLEOTIDE SEQUENCE</scope>
    <source>
        <strain evidence="2">CCMP1756</strain>
    </source>
</reference>
<name>A0A7S3ZWE1_9STRA</name>
<dbReference type="Proteomes" id="UP000789595">
    <property type="component" value="Unassembled WGS sequence"/>
</dbReference>
<feature type="compositionally biased region" description="Basic and acidic residues" evidence="1">
    <location>
        <begin position="56"/>
        <end position="68"/>
    </location>
</feature>
<feature type="region of interest" description="Disordered" evidence="1">
    <location>
        <begin position="44"/>
        <end position="135"/>
    </location>
</feature>
<gene>
    <name evidence="2" type="ORF">PCAL00307_LOCUS11632</name>
    <name evidence="3" type="ORF">PECAL_2P21920</name>
</gene>
<evidence type="ECO:0000313" key="4">
    <source>
        <dbReference type="Proteomes" id="UP000789595"/>
    </source>
</evidence>
<sequence>MSSPASQPDRKKARRAWTGECRTCGARFSGDGAWNTRAAHERACGQSIAPIPVTREASDEPYAPHRDPASPQSLVRRASLSKRPDLEETPAPRVSGRKTRPVELYNPLLEAARPQWGGLESPRSPAPRQSLGVKSPVQYAPDDRKFEPIDPAQIPDVGATLEDDALLYEKLWRPSGDPGADLALLRRVVPQHTDEPIQSEHPDADNATNPMPREARALAALQTSSRDPDQAKLLLERRDAAFRTAKIGPGPSACDALLVEHGGDVQYAARLYAPEKRAATRGALLARLYGQPRVQANLLGGDDSSATSKSVESDSDDDAPSARVAVADAWEAEPQLPAGALRAVPRGAKRRFYRRARARWGSDHWTFDRGRGPVQTTCPLICEPGKPRARYAVLPVDFYVDSDDGHAMLVFRWFYKKSDIDRKALNALKKDDPFDARDELALGRGIYETPLEYVRGATTVFAEAGVGRYCARDYDEQKGKLYKRQL</sequence>
<protein>
    <submittedName>
        <fullName evidence="2">Uncharacterized protein</fullName>
    </submittedName>
</protein>
<organism evidence="2">
    <name type="scientific">Pelagomonas calceolata</name>
    <dbReference type="NCBI Taxonomy" id="35677"/>
    <lineage>
        <taxon>Eukaryota</taxon>
        <taxon>Sar</taxon>
        <taxon>Stramenopiles</taxon>
        <taxon>Ochrophyta</taxon>
        <taxon>Pelagophyceae</taxon>
        <taxon>Pelagomonadales</taxon>
        <taxon>Pelagomonadaceae</taxon>
        <taxon>Pelagomonas</taxon>
    </lineage>
</organism>
<accession>A0A7S3ZWE1</accession>
<feature type="region of interest" description="Disordered" evidence="1">
    <location>
        <begin position="1"/>
        <end position="20"/>
    </location>
</feature>
<evidence type="ECO:0000313" key="2">
    <source>
        <dbReference type="EMBL" id="CAE0696196.1"/>
    </source>
</evidence>
<dbReference type="AlphaFoldDB" id="A0A7S3ZWE1"/>
<keyword evidence="4" id="KW-1185">Reference proteome</keyword>
<dbReference type="EMBL" id="HBIW01013540">
    <property type="protein sequence ID" value="CAE0696196.1"/>
    <property type="molecule type" value="Transcribed_RNA"/>
</dbReference>
<reference evidence="3" key="2">
    <citation type="submission" date="2021-11" db="EMBL/GenBank/DDBJ databases">
        <authorList>
            <consortium name="Genoscope - CEA"/>
            <person name="William W."/>
        </authorList>
    </citation>
    <scope>NUCLEOTIDE SEQUENCE</scope>
</reference>
<dbReference type="EMBL" id="CAKKNE010000002">
    <property type="protein sequence ID" value="CAH0369084.1"/>
    <property type="molecule type" value="Genomic_DNA"/>
</dbReference>